<dbReference type="AlphaFoldDB" id="A0A238Y586"/>
<dbReference type="Proteomes" id="UP000198324">
    <property type="component" value="Unassembled WGS sequence"/>
</dbReference>
<evidence type="ECO:0000259" key="1">
    <source>
        <dbReference type="Pfam" id="PF04015"/>
    </source>
</evidence>
<dbReference type="Pfam" id="PF04015">
    <property type="entry name" value="DUF362"/>
    <property type="match status" value="1"/>
</dbReference>
<sequence length="314" mass="32939">MPDQAPKLLPVPVALLRQDNYAPASLREAMERLLDACGARFSPGQMVLVKPNLVSRANAGLSCTHPAVAAALCGVLLDRGAQVLVADSPAFGSAERVARACGLAEALLPLGLRVRTLDRPAPVALTRGGSIGVSRAALEADRIVSLAKVKAHGQFRATASVKNLFGCVCGCRKALAHMRLGERPGDMESMVLDVFAALPPVVGMADGVVAMHRGGPVHGEAFPLGLLGASQAPMALDAALFSLLGLVPGDVPLWAEAQRRALPGAVPRDAAFPLARPEHFDAAGFVTASQLDPMRFEPLRFVRGRMKSLLHRLA</sequence>
<accession>A0A238Y586</accession>
<gene>
    <name evidence="2" type="ORF">SAMN04488503_0698</name>
</gene>
<dbReference type="InterPro" id="IPR007160">
    <property type="entry name" value="DUF362"/>
</dbReference>
<proteinExistence type="predicted"/>
<feature type="domain" description="DUF362" evidence="1">
    <location>
        <begin position="47"/>
        <end position="240"/>
    </location>
</feature>
<dbReference type="EMBL" id="FZOC01000001">
    <property type="protein sequence ID" value="SNR66287.1"/>
    <property type="molecule type" value="Genomic_DNA"/>
</dbReference>
<name>A0A238Y586_9BACT</name>
<dbReference type="OrthoDB" id="9807879at2"/>
<evidence type="ECO:0000313" key="3">
    <source>
        <dbReference type="Proteomes" id="UP000198324"/>
    </source>
</evidence>
<organism evidence="2 3">
    <name type="scientific">Humidesulfovibrio mexicanus</name>
    <dbReference type="NCBI Taxonomy" id="147047"/>
    <lineage>
        <taxon>Bacteria</taxon>
        <taxon>Pseudomonadati</taxon>
        <taxon>Thermodesulfobacteriota</taxon>
        <taxon>Desulfovibrionia</taxon>
        <taxon>Desulfovibrionales</taxon>
        <taxon>Desulfovibrionaceae</taxon>
        <taxon>Humidesulfovibrio</taxon>
    </lineage>
</organism>
<keyword evidence="3" id="KW-1185">Reference proteome</keyword>
<reference evidence="2 3" key="1">
    <citation type="submission" date="2017-06" db="EMBL/GenBank/DDBJ databases">
        <authorList>
            <person name="Kim H.J."/>
            <person name="Triplett B.A."/>
        </authorList>
    </citation>
    <scope>NUCLEOTIDE SEQUENCE [LARGE SCALE GENOMIC DNA]</scope>
    <source>
        <strain evidence="2 3">DSM 13116</strain>
    </source>
</reference>
<protein>
    <submittedName>
        <fullName evidence="2">Uncharacterized conserved protein, DUF362 family</fullName>
    </submittedName>
</protein>
<evidence type="ECO:0000313" key="2">
    <source>
        <dbReference type="EMBL" id="SNR66287.1"/>
    </source>
</evidence>
<dbReference type="RefSeq" id="WP_089271726.1">
    <property type="nucleotide sequence ID" value="NZ_FZOC01000001.1"/>
</dbReference>